<comment type="caution">
    <text evidence="2">The sequence shown here is derived from an EMBL/GenBank/DDBJ whole genome shotgun (WGS) entry which is preliminary data.</text>
</comment>
<feature type="region of interest" description="Disordered" evidence="1">
    <location>
        <begin position="137"/>
        <end position="158"/>
    </location>
</feature>
<evidence type="ECO:0000313" key="2">
    <source>
        <dbReference type="EMBL" id="GBP19543.1"/>
    </source>
</evidence>
<gene>
    <name evidence="2" type="ORF">EVAR_102091_1</name>
</gene>
<proteinExistence type="predicted"/>
<accession>A0A4C1TZN0</accession>
<reference evidence="2 3" key="1">
    <citation type="journal article" date="2019" name="Commun. Biol.">
        <title>The bagworm genome reveals a unique fibroin gene that provides high tensile strength.</title>
        <authorList>
            <person name="Kono N."/>
            <person name="Nakamura H."/>
            <person name="Ohtoshi R."/>
            <person name="Tomita M."/>
            <person name="Numata K."/>
            <person name="Arakawa K."/>
        </authorList>
    </citation>
    <scope>NUCLEOTIDE SEQUENCE [LARGE SCALE GENOMIC DNA]</scope>
</reference>
<evidence type="ECO:0000313" key="3">
    <source>
        <dbReference type="Proteomes" id="UP000299102"/>
    </source>
</evidence>
<dbReference type="Proteomes" id="UP000299102">
    <property type="component" value="Unassembled WGS sequence"/>
</dbReference>
<organism evidence="2 3">
    <name type="scientific">Eumeta variegata</name>
    <name type="common">Bagworm moth</name>
    <name type="synonym">Eumeta japonica</name>
    <dbReference type="NCBI Taxonomy" id="151549"/>
    <lineage>
        <taxon>Eukaryota</taxon>
        <taxon>Metazoa</taxon>
        <taxon>Ecdysozoa</taxon>
        <taxon>Arthropoda</taxon>
        <taxon>Hexapoda</taxon>
        <taxon>Insecta</taxon>
        <taxon>Pterygota</taxon>
        <taxon>Neoptera</taxon>
        <taxon>Endopterygota</taxon>
        <taxon>Lepidoptera</taxon>
        <taxon>Glossata</taxon>
        <taxon>Ditrysia</taxon>
        <taxon>Tineoidea</taxon>
        <taxon>Psychidae</taxon>
        <taxon>Oiketicinae</taxon>
        <taxon>Eumeta</taxon>
    </lineage>
</organism>
<sequence>MTEHFSQVKLYGRQKGSSNMQGPRHMSNDCTEASAGLPTPAPPRGGTDHEPEGHEPDEQQLHPDLGGRVHLRVRVVVRDQHREHVVKLPSAHSLAGEDSVALRERRDRRAVRQAPLLIGRVEGSELLRLAGAEKPRDKARVLGKPPAAALKRSTGNADTRRGAVDGANVPYEVRAFKAFIIQILKTILNSGRHNLPSTRAHIRWNYNIQSDSRTPPDTWNTDVHIESIFAEARITYFTVQSVNNNLMYRTVRLKVVYWAHHEQYQKFKKTHYRHFLPLDLWIPSAGPQP</sequence>
<protein>
    <submittedName>
        <fullName evidence="2">Uncharacterized protein</fullName>
    </submittedName>
</protein>
<feature type="region of interest" description="Disordered" evidence="1">
    <location>
        <begin position="1"/>
        <end position="68"/>
    </location>
</feature>
<dbReference type="AlphaFoldDB" id="A0A4C1TZN0"/>
<feature type="compositionally biased region" description="Basic and acidic residues" evidence="1">
    <location>
        <begin position="46"/>
        <end position="67"/>
    </location>
</feature>
<keyword evidence="3" id="KW-1185">Reference proteome</keyword>
<dbReference type="EMBL" id="BGZK01000109">
    <property type="protein sequence ID" value="GBP19543.1"/>
    <property type="molecule type" value="Genomic_DNA"/>
</dbReference>
<name>A0A4C1TZN0_EUMVA</name>
<evidence type="ECO:0000256" key="1">
    <source>
        <dbReference type="SAM" id="MobiDB-lite"/>
    </source>
</evidence>